<feature type="domain" description="DNA ligase D polymerase" evidence="1">
    <location>
        <begin position="18"/>
        <end position="272"/>
    </location>
</feature>
<accession>A0A1I4V2A7</accession>
<dbReference type="EMBL" id="FOUR01000003">
    <property type="protein sequence ID" value="SFM95384.1"/>
    <property type="molecule type" value="Genomic_DNA"/>
</dbReference>
<evidence type="ECO:0000313" key="2">
    <source>
        <dbReference type="EMBL" id="SFM95384.1"/>
    </source>
</evidence>
<dbReference type="PANTHER" id="PTHR42705">
    <property type="entry name" value="BIFUNCTIONAL NON-HOMOLOGOUS END JOINING PROTEIN LIGD"/>
    <property type="match status" value="1"/>
</dbReference>
<dbReference type="Gene3D" id="3.90.920.10">
    <property type="entry name" value="DNA primase, PRIM domain"/>
    <property type="match status" value="1"/>
</dbReference>
<dbReference type="Proteomes" id="UP000199339">
    <property type="component" value="Unassembled WGS sequence"/>
</dbReference>
<evidence type="ECO:0000313" key="3">
    <source>
        <dbReference type="Proteomes" id="UP000199339"/>
    </source>
</evidence>
<dbReference type="NCBIfam" id="TIGR02778">
    <property type="entry name" value="ligD_pol"/>
    <property type="match status" value="1"/>
</dbReference>
<dbReference type="InterPro" id="IPR014145">
    <property type="entry name" value="LigD_pol_dom"/>
</dbReference>
<protein>
    <submittedName>
        <fullName evidence="2">Bifunctional non-homologous end joining protein LigD</fullName>
    </submittedName>
</protein>
<dbReference type="RefSeq" id="WP_092001584.1">
    <property type="nucleotide sequence ID" value="NZ_FOUR01000003.1"/>
</dbReference>
<dbReference type="AlphaFoldDB" id="A0A1I4V2A7"/>
<dbReference type="PANTHER" id="PTHR42705:SF2">
    <property type="entry name" value="BIFUNCTIONAL NON-HOMOLOGOUS END JOINING PROTEIN LIGD"/>
    <property type="match status" value="1"/>
</dbReference>
<dbReference type="OrthoDB" id="9802472at2"/>
<proteinExistence type="predicted"/>
<dbReference type="Pfam" id="PF21686">
    <property type="entry name" value="LigD_Prim-Pol"/>
    <property type="match status" value="1"/>
</dbReference>
<sequence length="283" mass="32265">MQISHPDKLLFPDEGISKRDLVDYYRKIAPIMLPHLKGRPLTLRSFPEGIDEEGFFQKHAPEHFPSHVERLEVPMRSKDQKTMLMVTADEANDLTYFANQNVVELHVALSLGEALDRPDQMIFDLDPSDNDFEKVRELALGLKSLLDQRDLPSFVKTTGSRGVHVHVPLRPEATFERVKPVVQQLAEELLARCPGIATMEHRKEKRGNRVFIDYLRNDFGMTAIAPYSLRAIAGAPVATPISWTELKDKKTGPQSWGLANIFRRLGAKKDPWQDFKRHRVGLP</sequence>
<keyword evidence="3" id="KW-1185">Reference proteome</keyword>
<gene>
    <name evidence="2" type="ORF">SAMN04487961_1691</name>
</gene>
<name>A0A1I4V2A7_9GAMM</name>
<dbReference type="CDD" id="cd04861">
    <property type="entry name" value="LigD_Pol_like"/>
    <property type="match status" value="1"/>
</dbReference>
<dbReference type="InterPro" id="IPR052171">
    <property type="entry name" value="NHEJ_LigD"/>
</dbReference>
<evidence type="ECO:0000259" key="1">
    <source>
        <dbReference type="Pfam" id="PF21686"/>
    </source>
</evidence>
<reference evidence="3" key="1">
    <citation type="submission" date="2016-10" db="EMBL/GenBank/DDBJ databases">
        <authorList>
            <person name="Varghese N."/>
            <person name="Submissions S."/>
        </authorList>
    </citation>
    <scope>NUCLEOTIDE SEQUENCE [LARGE SCALE GENOMIC DNA]</scope>
    <source>
        <strain evidence="3">CGMCC 1.6775</strain>
    </source>
</reference>
<organism evidence="2 3">
    <name type="scientific">Marinobacter pelagius</name>
    <dbReference type="NCBI Taxonomy" id="379482"/>
    <lineage>
        <taxon>Bacteria</taxon>
        <taxon>Pseudomonadati</taxon>
        <taxon>Pseudomonadota</taxon>
        <taxon>Gammaproteobacteria</taxon>
        <taxon>Pseudomonadales</taxon>
        <taxon>Marinobacteraceae</taxon>
        <taxon>Marinobacter</taxon>
    </lineage>
</organism>